<keyword evidence="2" id="KW-1185">Reference proteome</keyword>
<dbReference type="EMBL" id="CAMAPE010000054">
    <property type="protein sequence ID" value="CAH9111606.1"/>
    <property type="molecule type" value="Genomic_DNA"/>
</dbReference>
<comment type="caution">
    <text evidence="1">The sequence shown here is derived from an EMBL/GenBank/DDBJ whole genome shotgun (WGS) entry which is preliminary data.</text>
</comment>
<proteinExistence type="predicted"/>
<protein>
    <submittedName>
        <fullName evidence="1">Uncharacterized protein</fullName>
    </submittedName>
</protein>
<organism evidence="1 2">
    <name type="scientific">Cuscuta europaea</name>
    <name type="common">European dodder</name>
    <dbReference type="NCBI Taxonomy" id="41803"/>
    <lineage>
        <taxon>Eukaryota</taxon>
        <taxon>Viridiplantae</taxon>
        <taxon>Streptophyta</taxon>
        <taxon>Embryophyta</taxon>
        <taxon>Tracheophyta</taxon>
        <taxon>Spermatophyta</taxon>
        <taxon>Magnoliopsida</taxon>
        <taxon>eudicotyledons</taxon>
        <taxon>Gunneridae</taxon>
        <taxon>Pentapetalae</taxon>
        <taxon>asterids</taxon>
        <taxon>lamiids</taxon>
        <taxon>Solanales</taxon>
        <taxon>Convolvulaceae</taxon>
        <taxon>Cuscuteae</taxon>
        <taxon>Cuscuta</taxon>
        <taxon>Cuscuta subgen. Cuscuta</taxon>
    </lineage>
</organism>
<reference evidence="1" key="1">
    <citation type="submission" date="2022-07" db="EMBL/GenBank/DDBJ databases">
        <authorList>
            <person name="Macas J."/>
            <person name="Novak P."/>
            <person name="Neumann P."/>
        </authorList>
    </citation>
    <scope>NUCLEOTIDE SEQUENCE</scope>
</reference>
<accession>A0A9P1EJN5</accession>
<dbReference type="AlphaFoldDB" id="A0A9P1EJN5"/>
<evidence type="ECO:0000313" key="1">
    <source>
        <dbReference type="EMBL" id="CAH9111606.1"/>
    </source>
</evidence>
<dbReference type="Proteomes" id="UP001152484">
    <property type="component" value="Unassembled WGS sequence"/>
</dbReference>
<name>A0A9P1EJN5_CUSEU</name>
<gene>
    <name evidence="1" type="ORF">CEURO_LOCUS19324</name>
</gene>
<evidence type="ECO:0000313" key="2">
    <source>
        <dbReference type="Proteomes" id="UP001152484"/>
    </source>
</evidence>
<sequence length="177" mass="18065">MASKKQGKGVATPSVNTRSRVAVGFNALDNLDDNFPALHGGGKSGKQTVDTMADPGMCSNFAKELLEPGDVLLSSGKQGNATKPVAPAADPGAGDISVKQLAFKAALTAQKQLAVTRGPGSVSNKSVALSPDAAENVKSPALASMKPAAAESMNIVTLLIGDYYNCHGKAPKRCISK</sequence>